<dbReference type="EMBL" id="UINC01153512">
    <property type="protein sequence ID" value="SVD48272.1"/>
    <property type="molecule type" value="Genomic_DNA"/>
</dbReference>
<evidence type="ECO:0000313" key="1">
    <source>
        <dbReference type="EMBL" id="SVD48272.1"/>
    </source>
</evidence>
<gene>
    <name evidence="1" type="ORF">METZ01_LOCUS401126</name>
</gene>
<protein>
    <recommendedName>
        <fullName evidence="2">Methyltransferase FkbM domain-containing protein</fullName>
    </recommendedName>
</protein>
<feature type="non-terminal residue" evidence="1">
    <location>
        <position position="1"/>
    </location>
</feature>
<accession>A0A382VP45</accession>
<reference evidence="1" key="1">
    <citation type="submission" date="2018-05" db="EMBL/GenBank/DDBJ databases">
        <authorList>
            <person name="Lanie J.A."/>
            <person name="Ng W.-L."/>
            <person name="Kazmierczak K.M."/>
            <person name="Andrzejewski T.M."/>
            <person name="Davidsen T.M."/>
            <person name="Wayne K.J."/>
            <person name="Tettelin H."/>
            <person name="Glass J.I."/>
            <person name="Rusch D."/>
            <person name="Podicherti R."/>
            <person name="Tsui H.-C.T."/>
            <person name="Winkler M.E."/>
        </authorList>
    </citation>
    <scope>NUCLEOTIDE SEQUENCE</scope>
</reference>
<evidence type="ECO:0008006" key="2">
    <source>
        <dbReference type="Google" id="ProtNLM"/>
    </source>
</evidence>
<name>A0A382VP45_9ZZZZ</name>
<sequence>SQNGEDGILQELLKKLNLEKNGWCCEFGAWDGKVGSNTFNLIKNFNFKAIYIESDEKKFKDLKKTERDYPNIFAINQTIDKNKNSINSLEKVLEKTKIPVDFEILSIDIDSYDLDVWETLEKYRPKIVVIEINSSIKPGVIQRHDLKNQGNSFSATVEVGKKKGYILVCHTGNCIFLRDDLKNKINYEKNLLNNPNILFDRSWLNKKDSILKKIFRSLMPIFVIDFMRKIMRKIKRN</sequence>
<proteinExistence type="predicted"/>
<organism evidence="1">
    <name type="scientific">marine metagenome</name>
    <dbReference type="NCBI Taxonomy" id="408172"/>
    <lineage>
        <taxon>unclassified sequences</taxon>
        <taxon>metagenomes</taxon>
        <taxon>ecological metagenomes</taxon>
    </lineage>
</organism>
<dbReference type="AlphaFoldDB" id="A0A382VP45"/>